<evidence type="ECO:0000313" key="13">
    <source>
        <dbReference type="EMBL" id="ANP26632.1"/>
    </source>
</evidence>
<proteinExistence type="inferred from homology"/>
<dbReference type="PANTHER" id="PTHR42985:SF47">
    <property type="entry name" value="INTEGRAL MEMBRANE TRANSPORT PROTEIN"/>
    <property type="match status" value="1"/>
</dbReference>
<evidence type="ECO:0000256" key="1">
    <source>
        <dbReference type="ARBA" id="ARBA00004651"/>
    </source>
</evidence>
<dbReference type="Pfam" id="PF00474">
    <property type="entry name" value="SSF"/>
    <property type="match status" value="1"/>
</dbReference>
<dbReference type="PROSITE" id="PS50283">
    <property type="entry name" value="NA_SOLUT_SYMP_3"/>
    <property type="match status" value="1"/>
</dbReference>
<dbReference type="NCBIfam" id="TIGR00813">
    <property type="entry name" value="sss"/>
    <property type="match status" value="1"/>
</dbReference>
<protein>
    <submittedName>
        <fullName evidence="13">Solute:sodium symporter (SSS) family transporter</fullName>
    </submittedName>
</protein>
<name>A0A1B0ZFB6_9MICO</name>
<evidence type="ECO:0000256" key="7">
    <source>
        <dbReference type="ARBA" id="ARBA00023053"/>
    </source>
</evidence>
<dbReference type="Gene3D" id="1.20.1730.10">
    <property type="entry name" value="Sodium/glucose cotransporter"/>
    <property type="match status" value="1"/>
</dbReference>
<evidence type="ECO:0000256" key="3">
    <source>
        <dbReference type="ARBA" id="ARBA00022448"/>
    </source>
</evidence>
<dbReference type="CDD" id="cd11493">
    <property type="entry name" value="SLC5sbd_NIS-like_u1"/>
    <property type="match status" value="1"/>
</dbReference>
<feature type="transmembrane region" description="Helical" evidence="12">
    <location>
        <begin position="42"/>
        <end position="65"/>
    </location>
</feature>
<feature type="transmembrane region" description="Helical" evidence="12">
    <location>
        <begin position="431"/>
        <end position="450"/>
    </location>
</feature>
<feature type="transmembrane region" description="Helical" evidence="12">
    <location>
        <begin position="119"/>
        <end position="142"/>
    </location>
</feature>
<dbReference type="Proteomes" id="UP000092596">
    <property type="component" value="Chromosome"/>
</dbReference>
<accession>A0A1B0ZFB6</accession>
<evidence type="ECO:0000256" key="11">
    <source>
        <dbReference type="RuleBase" id="RU362091"/>
    </source>
</evidence>
<comment type="similarity">
    <text evidence="2 11">Belongs to the sodium:solute symporter (SSF) (TC 2.A.21) family.</text>
</comment>
<dbReference type="GO" id="GO:0006814">
    <property type="term" value="P:sodium ion transport"/>
    <property type="evidence" value="ECO:0007669"/>
    <property type="project" value="UniProtKB-KW"/>
</dbReference>
<gene>
    <name evidence="13" type="ORF">DAD186_00730</name>
</gene>
<evidence type="ECO:0000256" key="10">
    <source>
        <dbReference type="ARBA" id="ARBA00023201"/>
    </source>
</evidence>
<evidence type="ECO:0000256" key="9">
    <source>
        <dbReference type="ARBA" id="ARBA00023136"/>
    </source>
</evidence>
<keyword evidence="9 12" id="KW-0472">Membrane</keyword>
<dbReference type="PATRIC" id="fig|1630135.4.peg.75"/>
<evidence type="ECO:0000256" key="2">
    <source>
        <dbReference type="ARBA" id="ARBA00006434"/>
    </source>
</evidence>
<feature type="transmembrane region" description="Helical" evidence="12">
    <location>
        <begin position="462"/>
        <end position="482"/>
    </location>
</feature>
<dbReference type="InterPro" id="IPR038377">
    <property type="entry name" value="Na/Glc_symporter_sf"/>
</dbReference>
<keyword evidence="4" id="KW-1003">Cell membrane</keyword>
<dbReference type="KEGG" id="dva:DAD186_00730"/>
<feature type="transmembrane region" description="Helical" evidence="12">
    <location>
        <begin position="372"/>
        <end position="393"/>
    </location>
</feature>
<evidence type="ECO:0000256" key="5">
    <source>
        <dbReference type="ARBA" id="ARBA00022692"/>
    </source>
</evidence>
<dbReference type="GO" id="GO:0015293">
    <property type="term" value="F:symporter activity"/>
    <property type="evidence" value="ECO:0007669"/>
    <property type="project" value="TreeGrafter"/>
</dbReference>
<comment type="subcellular location">
    <subcellularLocation>
        <location evidence="1">Cell membrane</location>
        <topology evidence="1">Multi-pass membrane protein</topology>
    </subcellularLocation>
</comment>
<dbReference type="PANTHER" id="PTHR42985">
    <property type="entry name" value="SODIUM-COUPLED MONOCARBOXYLATE TRANSPORTER"/>
    <property type="match status" value="1"/>
</dbReference>
<keyword evidence="7" id="KW-0915">Sodium</keyword>
<evidence type="ECO:0000256" key="8">
    <source>
        <dbReference type="ARBA" id="ARBA00023065"/>
    </source>
</evidence>
<feature type="transmembrane region" description="Helical" evidence="12">
    <location>
        <begin position="154"/>
        <end position="175"/>
    </location>
</feature>
<keyword evidence="3" id="KW-0813">Transport</keyword>
<feature type="transmembrane region" description="Helical" evidence="12">
    <location>
        <begin position="228"/>
        <end position="250"/>
    </location>
</feature>
<reference evidence="13 14" key="1">
    <citation type="submission" date="2015-06" db="EMBL/GenBank/DDBJ databases">
        <title>Investigation of pathophysiology for high-risk pregnancy and development of treatment modality based on it.</title>
        <authorList>
            <person name="Kim B.-C."/>
            <person name="Lim S."/>
        </authorList>
    </citation>
    <scope>NUCLEOTIDE SEQUENCE [LARGE SCALE GENOMIC DNA]</scope>
    <source>
        <strain evidence="13 14">AD1-86</strain>
    </source>
</reference>
<keyword evidence="5 12" id="KW-0812">Transmembrane</keyword>
<evidence type="ECO:0000256" key="6">
    <source>
        <dbReference type="ARBA" id="ARBA00022989"/>
    </source>
</evidence>
<sequence length="497" mass="52932">MQVIDIVVVIAYLIATAWLGLKLSGKQSDAKDYFLGGRDIPWWAVCLSVVATETSALTVIGIPVMSFVGDISYLQLGFGYIVGRVIVAYLLLPRYYDGEMVTAYAYLGKRFGSATQTTAGVTFLFTRLLADGVRVLAAAIPLKIILDGLGVHTNYFVIIVVLAVVTILYTFIGGIRAVVWVDVVQMCLYVAGGLLAIIVVSSSLGFSWFTDAVEAGKTNLFILGENPISGASGLIPSLLGGTVFAMASHGSDQLIVQRLLACRTKAEAQKALIASGFVVVVQFAIFLVVGLALWGWYNHATPAELGLTRDDEIFPKFIIEGLPAGVSGLLLAGILAAAMSTLSSSLSALSSSTVTDVVAKLRRTPMTKDDELTTGRVATIVWGLLFILPATFFRSDEGSIVVLALGIAGITYGGLLGAFVLGIVNKRARTLDANIAFLCAVATNAFFFVMEKYVVGEVWIAWQWYPLLGVLVTLAVGGLLSLRHSSPAEVEPLDRAV</sequence>
<feature type="transmembrane region" description="Helical" evidence="12">
    <location>
        <begin position="399"/>
        <end position="424"/>
    </location>
</feature>
<keyword evidence="6 12" id="KW-1133">Transmembrane helix</keyword>
<feature type="transmembrane region" description="Helical" evidence="12">
    <location>
        <begin position="187"/>
        <end position="208"/>
    </location>
</feature>
<dbReference type="STRING" id="1630135.DAD186_00730"/>
<evidence type="ECO:0000256" key="12">
    <source>
        <dbReference type="SAM" id="Phobius"/>
    </source>
</evidence>
<dbReference type="AlphaFoldDB" id="A0A1B0ZFB6"/>
<feature type="transmembrane region" description="Helical" evidence="12">
    <location>
        <begin position="71"/>
        <end position="92"/>
    </location>
</feature>
<keyword evidence="10" id="KW-0739">Sodium transport</keyword>
<dbReference type="EMBL" id="CP012117">
    <property type="protein sequence ID" value="ANP26632.1"/>
    <property type="molecule type" value="Genomic_DNA"/>
</dbReference>
<organism evidence="13 14">
    <name type="scientific">Dermabacter vaginalis</name>
    <dbReference type="NCBI Taxonomy" id="1630135"/>
    <lineage>
        <taxon>Bacteria</taxon>
        <taxon>Bacillati</taxon>
        <taxon>Actinomycetota</taxon>
        <taxon>Actinomycetes</taxon>
        <taxon>Micrococcales</taxon>
        <taxon>Dermabacteraceae</taxon>
        <taxon>Dermabacter</taxon>
    </lineage>
</organism>
<dbReference type="InterPro" id="IPR001734">
    <property type="entry name" value="Na/solute_symporter"/>
</dbReference>
<feature type="transmembrane region" description="Helical" evidence="12">
    <location>
        <begin position="6"/>
        <end position="21"/>
    </location>
</feature>
<dbReference type="RefSeq" id="WP_065247032.1">
    <property type="nucleotide sequence ID" value="NZ_CP012117.1"/>
</dbReference>
<feature type="transmembrane region" description="Helical" evidence="12">
    <location>
        <begin position="271"/>
        <end position="297"/>
    </location>
</feature>
<evidence type="ECO:0000313" key="14">
    <source>
        <dbReference type="Proteomes" id="UP000092596"/>
    </source>
</evidence>
<dbReference type="GO" id="GO:0005886">
    <property type="term" value="C:plasma membrane"/>
    <property type="evidence" value="ECO:0007669"/>
    <property type="project" value="UniProtKB-SubCell"/>
</dbReference>
<evidence type="ECO:0000256" key="4">
    <source>
        <dbReference type="ARBA" id="ARBA00022475"/>
    </source>
</evidence>
<keyword evidence="8" id="KW-0406">Ion transport</keyword>
<dbReference type="InterPro" id="IPR051163">
    <property type="entry name" value="Sodium:Solute_Symporter_SSF"/>
</dbReference>